<evidence type="ECO:0000313" key="1">
    <source>
        <dbReference type="EMBL" id="KAK7335723.1"/>
    </source>
</evidence>
<protein>
    <submittedName>
        <fullName evidence="1">Uncharacterized protein</fullName>
    </submittedName>
</protein>
<accession>A0AAN9LLN5</accession>
<sequence length="69" mass="7782">MTLSLTSILASFTEVGTSKACQHHIFCIVNLAYANCESAFSFKRSNMEDEVNRFLLWVCDAEHACYLIS</sequence>
<gene>
    <name evidence="1" type="ORF">VNO80_27719</name>
</gene>
<keyword evidence="2" id="KW-1185">Reference proteome</keyword>
<dbReference type="EMBL" id="JAYMYR010000010">
    <property type="protein sequence ID" value="KAK7335723.1"/>
    <property type="molecule type" value="Genomic_DNA"/>
</dbReference>
<dbReference type="Proteomes" id="UP001374584">
    <property type="component" value="Unassembled WGS sequence"/>
</dbReference>
<name>A0AAN9LLN5_PHACN</name>
<reference evidence="1 2" key="1">
    <citation type="submission" date="2024-01" db="EMBL/GenBank/DDBJ databases">
        <title>The genomes of 5 underutilized Papilionoideae crops provide insights into root nodulation and disease resistanc.</title>
        <authorList>
            <person name="Jiang F."/>
        </authorList>
    </citation>
    <scope>NUCLEOTIDE SEQUENCE [LARGE SCALE GENOMIC DNA]</scope>
    <source>
        <strain evidence="1">JINMINGXINNONG_FW02</strain>
        <tissue evidence="1">Leaves</tissue>
    </source>
</reference>
<evidence type="ECO:0000313" key="2">
    <source>
        <dbReference type="Proteomes" id="UP001374584"/>
    </source>
</evidence>
<dbReference type="AlphaFoldDB" id="A0AAN9LLN5"/>
<comment type="caution">
    <text evidence="1">The sequence shown here is derived from an EMBL/GenBank/DDBJ whole genome shotgun (WGS) entry which is preliminary data.</text>
</comment>
<proteinExistence type="predicted"/>
<organism evidence="1 2">
    <name type="scientific">Phaseolus coccineus</name>
    <name type="common">Scarlet runner bean</name>
    <name type="synonym">Phaseolus multiflorus</name>
    <dbReference type="NCBI Taxonomy" id="3886"/>
    <lineage>
        <taxon>Eukaryota</taxon>
        <taxon>Viridiplantae</taxon>
        <taxon>Streptophyta</taxon>
        <taxon>Embryophyta</taxon>
        <taxon>Tracheophyta</taxon>
        <taxon>Spermatophyta</taxon>
        <taxon>Magnoliopsida</taxon>
        <taxon>eudicotyledons</taxon>
        <taxon>Gunneridae</taxon>
        <taxon>Pentapetalae</taxon>
        <taxon>rosids</taxon>
        <taxon>fabids</taxon>
        <taxon>Fabales</taxon>
        <taxon>Fabaceae</taxon>
        <taxon>Papilionoideae</taxon>
        <taxon>50 kb inversion clade</taxon>
        <taxon>NPAAA clade</taxon>
        <taxon>indigoferoid/millettioid clade</taxon>
        <taxon>Phaseoleae</taxon>
        <taxon>Phaseolus</taxon>
    </lineage>
</organism>